<keyword evidence="6" id="KW-0349">Heme</keyword>
<keyword evidence="8" id="KW-0479">Metal-binding</keyword>
<feature type="region of interest" description="Disordered" evidence="16">
    <location>
        <begin position="104"/>
        <end position="152"/>
    </location>
</feature>
<feature type="signal peptide" evidence="17">
    <location>
        <begin position="1"/>
        <end position="18"/>
    </location>
</feature>
<evidence type="ECO:0000256" key="3">
    <source>
        <dbReference type="ARBA" id="ARBA00010031"/>
    </source>
</evidence>
<keyword evidence="11" id="KW-0472">Membrane</keyword>
<gene>
    <name evidence="19" type="ORF">B9Z65_2742</name>
</gene>
<proteinExistence type="inferred from homology"/>
<sequence>MRTLTIVAFLAYITAAAAQAQGLPQCAGTCVGTDFGGCGSFNVTCICSNKPLIDNLACCVSTACNAEQQTQVINFANGLCAGNGVTDLPQSATCASGASSGTATASASGSSTAAGTSATTTGTGAAASSTGSSSRSSSGSASSAAATPGSTGSANKIEAAAFGIGALVFGALAAM</sequence>
<accession>A0A2P8A4G3</accession>
<evidence type="ECO:0000256" key="12">
    <source>
        <dbReference type="ARBA" id="ARBA00023157"/>
    </source>
</evidence>
<evidence type="ECO:0000256" key="14">
    <source>
        <dbReference type="ARBA" id="ARBA00023288"/>
    </source>
</evidence>
<dbReference type="EMBL" id="NHZQ01000067">
    <property type="protein sequence ID" value="PSK55353.1"/>
    <property type="molecule type" value="Genomic_DNA"/>
</dbReference>
<keyword evidence="5" id="KW-0964">Secreted</keyword>
<keyword evidence="12 15" id="KW-1015">Disulfide bond</keyword>
<keyword evidence="14" id="KW-0449">Lipoprotein</keyword>
<keyword evidence="10" id="KW-0408">Iron</keyword>
<dbReference type="Proteomes" id="UP000243723">
    <property type="component" value="Unassembled WGS sequence"/>
</dbReference>
<evidence type="ECO:0000313" key="19">
    <source>
        <dbReference type="EMBL" id="PSK55353.1"/>
    </source>
</evidence>
<keyword evidence="4" id="KW-1003">Cell membrane</keyword>
<dbReference type="InterPro" id="IPR008427">
    <property type="entry name" value="Extracellular_membr_CFEM_dom"/>
</dbReference>
<comment type="caution">
    <text evidence="15">Lacks conserved residue(s) required for the propagation of feature annotation.</text>
</comment>
<comment type="subcellular location">
    <subcellularLocation>
        <location evidence="1">Cell membrane</location>
        <topology evidence="1">Lipid-anchor</topology>
        <topology evidence="1">GPI-anchor</topology>
    </subcellularLocation>
    <subcellularLocation>
        <location evidence="2">Secreted</location>
    </subcellularLocation>
</comment>
<feature type="disulfide bond" evidence="15">
    <location>
        <begin position="47"/>
        <end position="80"/>
    </location>
</feature>
<evidence type="ECO:0000256" key="17">
    <source>
        <dbReference type="SAM" id="SignalP"/>
    </source>
</evidence>
<feature type="domain" description="CFEM" evidence="18">
    <location>
        <begin position="1"/>
        <end position="108"/>
    </location>
</feature>
<comment type="caution">
    <text evidence="19">The sequence shown here is derived from an EMBL/GenBank/DDBJ whole genome shotgun (WGS) entry which is preliminary data.</text>
</comment>
<evidence type="ECO:0000256" key="6">
    <source>
        <dbReference type="ARBA" id="ARBA00022617"/>
    </source>
</evidence>
<comment type="similarity">
    <text evidence="3">Belongs to the RBT5 family.</text>
</comment>
<evidence type="ECO:0000256" key="15">
    <source>
        <dbReference type="PROSITE-ProRule" id="PRU01356"/>
    </source>
</evidence>
<dbReference type="PANTHER" id="PTHR37928:SF2">
    <property type="entry name" value="GPI ANCHORED CFEM DOMAIN PROTEIN (AFU_ORTHOLOGUE AFUA_6G10580)"/>
    <property type="match status" value="1"/>
</dbReference>
<dbReference type="GO" id="GO:0098552">
    <property type="term" value="C:side of membrane"/>
    <property type="evidence" value="ECO:0007669"/>
    <property type="project" value="UniProtKB-KW"/>
</dbReference>
<name>A0A2P8A4G3_9PEZI</name>
<keyword evidence="13" id="KW-0325">Glycoprotein</keyword>
<evidence type="ECO:0000259" key="18">
    <source>
        <dbReference type="PROSITE" id="PS52012"/>
    </source>
</evidence>
<dbReference type="InterPro" id="IPR051735">
    <property type="entry name" value="CFEM_domain"/>
</dbReference>
<dbReference type="PANTHER" id="PTHR37928">
    <property type="entry name" value="CFEM DOMAIN PROTEIN (AFU_ORTHOLOGUE AFUA_6G14090)"/>
    <property type="match status" value="1"/>
</dbReference>
<dbReference type="GO" id="GO:0005886">
    <property type="term" value="C:plasma membrane"/>
    <property type="evidence" value="ECO:0007669"/>
    <property type="project" value="UniProtKB-SubCell"/>
</dbReference>
<evidence type="ECO:0000256" key="8">
    <source>
        <dbReference type="ARBA" id="ARBA00022723"/>
    </source>
</evidence>
<evidence type="ECO:0000256" key="7">
    <source>
        <dbReference type="ARBA" id="ARBA00022622"/>
    </source>
</evidence>
<dbReference type="GO" id="GO:0005576">
    <property type="term" value="C:extracellular region"/>
    <property type="evidence" value="ECO:0007669"/>
    <property type="project" value="UniProtKB-SubCell"/>
</dbReference>
<protein>
    <submittedName>
        <fullName evidence="19">GPI-anchored CFEM domain protein</fullName>
    </submittedName>
</protein>
<dbReference type="STRING" id="40998.A0A2P8A4G3"/>
<keyword evidence="7" id="KW-0336">GPI-anchor</keyword>
<evidence type="ECO:0000256" key="4">
    <source>
        <dbReference type="ARBA" id="ARBA00022475"/>
    </source>
</evidence>
<evidence type="ECO:0000256" key="9">
    <source>
        <dbReference type="ARBA" id="ARBA00022729"/>
    </source>
</evidence>
<evidence type="ECO:0000256" key="13">
    <source>
        <dbReference type="ARBA" id="ARBA00023180"/>
    </source>
</evidence>
<dbReference type="PROSITE" id="PS52012">
    <property type="entry name" value="CFEM"/>
    <property type="match status" value="1"/>
</dbReference>
<dbReference type="OrthoDB" id="3065412at2759"/>
<dbReference type="GO" id="GO:0046872">
    <property type="term" value="F:metal ion binding"/>
    <property type="evidence" value="ECO:0007669"/>
    <property type="project" value="UniProtKB-KW"/>
</dbReference>
<keyword evidence="9 17" id="KW-0732">Signal</keyword>
<feature type="chain" id="PRO_5015191115" evidence="17">
    <location>
        <begin position="19"/>
        <end position="175"/>
    </location>
</feature>
<organism evidence="19 20">
    <name type="scientific">Elsinoe australis</name>
    <dbReference type="NCBI Taxonomy" id="40998"/>
    <lineage>
        <taxon>Eukaryota</taxon>
        <taxon>Fungi</taxon>
        <taxon>Dikarya</taxon>
        <taxon>Ascomycota</taxon>
        <taxon>Pezizomycotina</taxon>
        <taxon>Dothideomycetes</taxon>
        <taxon>Dothideomycetidae</taxon>
        <taxon>Myriangiales</taxon>
        <taxon>Elsinoaceae</taxon>
        <taxon>Elsinoe</taxon>
    </lineage>
</organism>
<evidence type="ECO:0000256" key="16">
    <source>
        <dbReference type="SAM" id="MobiDB-lite"/>
    </source>
</evidence>
<dbReference type="AlphaFoldDB" id="A0A2P8A4G3"/>
<reference evidence="19 20" key="1">
    <citation type="submission" date="2017-05" db="EMBL/GenBank/DDBJ databases">
        <title>Draft genome sequence of Elsinoe australis.</title>
        <authorList>
            <person name="Cheng Q."/>
        </authorList>
    </citation>
    <scope>NUCLEOTIDE SEQUENCE [LARGE SCALE GENOMIC DNA]</scope>
    <source>
        <strain evidence="19 20">NL1</strain>
    </source>
</reference>
<evidence type="ECO:0000256" key="1">
    <source>
        <dbReference type="ARBA" id="ARBA00004609"/>
    </source>
</evidence>
<keyword evidence="20" id="KW-1185">Reference proteome</keyword>
<feature type="disulfide bond" evidence="15">
    <location>
        <begin position="38"/>
        <end position="45"/>
    </location>
</feature>
<dbReference type="Pfam" id="PF05730">
    <property type="entry name" value="CFEM"/>
    <property type="match status" value="1"/>
</dbReference>
<evidence type="ECO:0000256" key="5">
    <source>
        <dbReference type="ARBA" id="ARBA00022525"/>
    </source>
</evidence>
<evidence type="ECO:0000313" key="20">
    <source>
        <dbReference type="Proteomes" id="UP000243723"/>
    </source>
</evidence>
<evidence type="ECO:0000256" key="11">
    <source>
        <dbReference type="ARBA" id="ARBA00023136"/>
    </source>
</evidence>
<evidence type="ECO:0000256" key="10">
    <source>
        <dbReference type="ARBA" id="ARBA00023004"/>
    </source>
</evidence>
<evidence type="ECO:0000256" key="2">
    <source>
        <dbReference type="ARBA" id="ARBA00004613"/>
    </source>
</evidence>